<dbReference type="InterPro" id="IPR001680">
    <property type="entry name" value="WD40_rpt"/>
</dbReference>
<evidence type="ECO:0000313" key="6">
    <source>
        <dbReference type="Proteomes" id="UP000502823"/>
    </source>
</evidence>
<dbReference type="Gene3D" id="2.130.10.10">
    <property type="entry name" value="YVTN repeat-like/Quinoprotein amine dehydrogenase"/>
    <property type="match status" value="1"/>
</dbReference>
<dbReference type="InterPro" id="IPR036322">
    <property type="entry name" value="WD40_repeat_dom_sf"/>
</dbReference>
<dbReference type="EMBL" id="BLKM01000233">
    <property type="protein sequence ID" value="GFG30538.1"/>
    <property type="molecule type" value="Genomic_DNA"/>
</dbReference>
<name>A0A6L2PJ97_COPFO</name>
<dbReference type="InParanoid" id="A0A6L2PJ97"/>
<comment type="caution">
    <text evidence="5">The sequence shown here is derived from an EMBL/GenBank/DDBJ whole genome shotgun (WGS) entry which is preliminary data.</text>
</comment>
<dbReference type="GO" id="GO:0003682">
    <property type="term" value="F:chromatin binding"/>
    <property type="evidence" value="ECO:0007669"/>
    <property type="project" value="TreeGrafter"/>
</dbReference>
<evidence type="ECO:0000256" key="1">
    <source>
        <dbReference type="ARBA" id="ARBA00004286"/>
    </source>
</evidence>
<dbReference type="GO" id="GO:0006325">
    <property type="term" value="P:chromatin organization"/>
    <property type="evidence" value="ECO:0007669"/>
    <property type="project" value="TreeGrafter"/>
</dbReference>
<evidence type="ECO:0000256" key="2">
    <source>
        <dbReference type="ARBA" id="ARBA00022454"/>
    </source>
</evidence>
<dbReference type="Proteomes" id="UP000502823">
    <property type="component" value="Unassembled WGS sequence"/>
</dbReference>
<reference evidence="6" key="1">
    <citation type="submission" date="2020-01" db="EMBL/GenBank/DDBJ databases">
        <title>Draft genome sequence of the Termite Coptotermes fromosanus.</title>
        <authorList>
            <person name="Itakura S."/>
            <person name="Yosikawa Y."/>
            <person name="Umezawa K."/>
        </authorList>
    </citation>
    <scope>NUCLEOTIDE SEQUENCE [LARGE SCALE GENOMIC DNA]</scope>
</reference>
<keyword evidence="3" id="KW-0433">Leucine-rich repeat</keyword>
<evidence type="ECO:0000313" key="5">
    <source>
        <dbReference type="EMBL" id="GFG30538.1"/>
    </source>
</evidence>
<dbReference type="InterPro" id="IPR015943">
    <property type="entry name" value="WD40/YVTN_repeat-like_dom_sf"/>
</dbReference>
<organism evidence="5 6">
    <name type="scientific">Coptotermes formosanus</name>
    <name type="common">Formosan subterranean termite</name>
    <dbReference type="NCBI Taxonomy" id="36987"/>
    <lineage>
        <taxon>Eukaryota</taxon>
        <taxon>Metazoa</taxon>
        <taxon>Ecdysozoa</taxon>
        <taxon>Arthropoda</taxon>
        <taxon>Hexapoda</taxon>
        <taxon>Insecta</taxon>
        <taxon>Pterygota</taxon>
        <taxon>Neoptera</taxon>
        <taxon>Polyneoptera</taxon>
        <taxon>Dictyoptera</taxon>
        <taxon>Blattodea</taxon>
        <taxon>Blattoidea</taxon>
        <taxon>Termitoidae</taxon>
        <taxon>Rhinotermitidae</taxon>
        <taxon>Coptotermes</taxon>
    </lineage>
</organism>
<keyword evidence="6" id="KW-1185">Reference proteome</keyword>
<accession>A0A6L2PJ97</accession>
<dbReference type="AlphaFoldDB" id="A0A6L2PJ97"/>
<evidence type="ECO:0000259" key="4">
    <source>
        <dbReference type="Pfam" id="PF23215"/>
    </source>
</evidence>
<dbReference type="PANTHER" id="PTHR24370:SF10">
    <property type="entry name" value="LEUCINE-RICH REPEAT AND WD REPEAT-CONTAINING PROTEIN 1"/>
    <property type="match status" value="1"/>
</dbReference>
<evidence type="ECO:0000256" key="3">
    <source>
        <dbReference type="ARBA" id="ARBA00022614"/>
    </source>
</evidence>
<protein>
    <recommendedName>
        <fullName evidence="4">Leucine-rich repeat and WD repeat-containing protein 1 WD domain-containing protein</fullName>
    </recommendedName>
</protein>
<dbReference type="SMART" id="SM00320">
    <property type="entry name" value="WD40"/>
    <property type="match status" value="3"/>
</dbReference>
<proteinExistence type="predicted"/>
<dbReference type="PANTHER" id="PTHR24370">
    <property type="entry name" value="OPTICIN"/>
    <property type="match status" value="1"/>
</dbReference>
<dbReference type="SUPFAM" id="SSF50978">
    <property type="entry name" value="WD40 repeat-like"/>
    <property type="match status" value="1"/>
</dbReference>
<dbReference type="InterPro" id="IPR052489">
    <property type="entry name" value="LRWD1"/>
</dbReference>
<dbReference type="GO" id="GO:0005664">
    <property type="term" value="C:nuclear origin of replication recognition complex"/>
    <property type="evidence" value="ECO:0007669"/>
    <property type="project" value="TreeGrafter"/>
</dbReference>
<dbReference type="InterPro" id="IPR056160">
    <property type="entry name" value="WD_LRWD1"/>
</dbReference>
<sequence length="441" mass="49495">MKRKLVYCTVDDAPCDSDNSSLLPTARCQIDYEPTHFLRCHSRKNDPADIQTQVWQCVFEPNKDDPMKTANVVATCGGNSICLINVKTGEVTGKFRSKDLREMFYCIAWTTLFVELVDPPQMNILAAAGARGTLHLVHPDGGVAFFEHRIIRSQKVTVSSLLFHPKRCSILFCAMSDGRVLVWDIGSPSPPDYNTQINHLLTLEARLEIFKLIYSLQGNVLMAACTSGVCGWIVTQEVLEKKQDRLPMLKFQFPRKHIQGASETQLVDSLEVVGESVIATKCVLHGVIYLWDLKATLAASGEEHTAITVTPICVLSWSNTDNYFMNMGCHPEDKGTFHLTDICRHSVAGLLACGDDRGALWLYSLKEVLQKKEHKLAVQPMAILDWPDITDLNLDRNRKLRLDVYDIVVDSVAVSCTGKYLVAVTNNNMVCIWKRMEQMRS</sequence>
<gene>
    <name evidence="5" type="ORF">Cfor_10826</name>
</gene>
<feature type="domain" description="Leucine-rich repeat and WD repeat-containing protein 1 WD" evidence="4">
    <location>
        <begin position="29"/>
        <end position="434"/>
    </location>
</feature>
<keyword evidence="2" id="KW-0158">Chromosome</keyword>
<dbReference type="OrthoDB" id="7318948at2759"/>
<dbReference type="GO" id="GO:0071169">
    <property type="term" value="P:establishment of protein localization to chromatin"/>
    <property type="evidence" value="ECO:0007669"/>
    <property type="project" value="TreeGrafter"/>
</dbReference>
<comment type="subcellular location">
    <subcellularLocation>
        <location evidence="1">Chromosome</location>
    </subcellularLocation>
</comment>
<dbReference type="Pfam" id="PF23215">
    <property type="entry name" value="WD_LRWD1"/>
    <property type="match status" value="1"/>
</dbReference>